<dbReference type="OrthoDB" id="4159978at2759"/>
<feature type="compositionally biased region" description="Low complexity" evidence="4">
    <location>
        <begin position="18"/>
        <end position="63"/>
    </location>
</feature>
<organism evidence="5 6">
    <name type="scientific">Endocarpon pusillum</name>
    <dbReference type="NCBI Taxonomy" id="364733"/>
    <lineage>
        <taxon>Eukaryota</taxon>
        <taxon>Fungi</taxon>
        <taxon>Dikarya</taxon>
        <taxon>Ascomycota</taxon>
        <taxon>Pezizomycotina</taxon>
        <taxon>Eurotiomycetes</taxon>
        <taxon>Chaetothyriomycetidae</taxon>
        <taxon>Verrucariales</taxon>
        <taxon>Verrucariaceae</taxon>
        <taxon>Endocarpon</taxon>
    </lineage>
</organism>
<keyword evidence="3" id="KW-0539">Nucleus</keyword>
<evidence type="ECO:0000256" key="3">
    <source>
        <dbReference type="ARBA" id="ARBA00023242"/>
    </source>
</evidence>
<evidence type="ECO:0000313" key="5">
    <source>
        <dbReference type="EMBL" id="KAF7510872.1"/>
    </source>
</evidence>
<dbReference type="AlphaFoldDB" id="A0A8H7AMR7"/>
<evidence type="ECO:0000256" key="2">
    <source>
        <dbReference type="ARBA" id="ARBA00010849"/>
    </source>
</evidence>
<proteinExistence type="inferred from homology"/>
<feature type="compositionally biased region" description="Pro residues" evidence="4">
    <location>
        <begin position="64"/>
        <end position="77"/>
    </location>
</feature>
<dbReference type="InterPro" id="IPR049629">
    <property type="entry name" value="DPY30_SDC1_DD"/>
</dbReference>
<dbReference type="CDD" id="cd22965">
    <property type="entry name" value="DD_DPY30_SDC1"/>
    <property type="match status" value="1"/>
</dbReference>
<comment type="similarity">
    <text evidence="2">Belongs to the dpy-30 family.</text>
</comment>
<feature type="compositionally biased region" description="Low complexity" evidence="4">
    <location>
        <begin position="78"/>
        <end position="116"/>
    </location>
</feature>
<name>A0A8H7AMR7_9EURO</name>
<dbReference type="GO" id="GO:0005634">
    <property type="term" value="C:nucleus"/>
    <property type="evidence" value="ECO:0007669"/>
    <property type="project" value="UniProtKB-SubCell"/>
</dbReference>
<comment type="caution">
    <text evidence="5">The sequence shown here is derived from an EMBL/GenBank/DDBJ whole genome shotgun (WGS) entry which is preliminary data.</text>
</comment>
<protein>
    <submittedName>
        <fullName evidence="5">Uncharacterized protein</fullName>
    </submittedName>
</protein>
<evidence type="ECO:0000256" key="1">
    <source>
        <dbReference type="ARBA" id="ARBA00004123"/>
    </source>
</evidence>
<comment type="subcellular location">
    <subcellularLocation>
        <location evidence="1">Nucleus</location>
    </subcellularLocation>
</comment>
<sequence>MAETVNPVEILPQPPSNTAPSASTPSQPPQISQISQISSPTPHSSTSSNLPPQQPQQPQQSQQPLPPSPVPTMPPSLQPQSQSQPQPQPQTPNNNQSNTAAGSSHPPRAAPGAPGRKYLNTHLAPYLRTGMTKILDAKPQYPLRWLGEYLISQSLIHEGATDEKGVVERFIYDEHGAAVQRLRPENTIAAAAGGSDQVMGDGAVDGVALETGEARTEDTEMGGS</sequence>
<dbReference type="InterPro" id="IPR007858">
    <property type="entry name" value="Dpy-30_motif"/>
</dbReference>
<gene>
    <name evidence="5" type="ORF">GJ744_005702</name>
</gene>
<feature type="region of interest" description="Disordered" evidence="4">
    <location>
        <begin position="1"/>
        <end position="117"/>
    </location>
</feature>
<keyword evidence="6" id="KW-1185">Reference proteome</keyword>
<dbReference type="EMBL" id="JAACFV010000025">
    <property type="protein sequence ID" value="KAF7510872.1"/>
    <property type="molecule type" value="Genomic_DNA"/>
</dbReference>
<dbReference type="Proteomes" id="UP000606974">
    <property type="component" value="Unassembled WGS sequence"/>
</dbReference>
<reference evidence="5" key="1">
    <citation type="submission" date="2020-02" db="EMBL/GenBank/DDBJ databases">
        <authorList>
            <person name="Palmer J.M."/>
        </authorList>
    </citation>
    <scope>NUCLEOTIDE SEQUENCE</scope>
    <source>
        <strain evidence="5">EPUS1.4</strain>
        <tissue evidence="5">Thallus</tissue>
    </source>
</reference>
<dbReference type="Gene3D" id="1.20.890.10">
    <property type="entry name" value="cAMP-dependent protein kinase regulatory subunit, dimerization-anchoring domain"/>
    <property type="match status" value="1"/>
</dbReference>
<accession>A0A8H7AMR7</accession>
<dbReference type="Pfam" id="PF05186">
    <property type="entry name" value="Dpy-30"/>
    <property type="match status" value="1"/>
</dbReference>
<evidence type="ECO:0000313" key="6">
    <source>
        <dbReference type="Proteomes" id="UP000606974"/>
    </source>
</evidence>
<evidence type="ECO:0000256" key="4">
    <source>
        <dbReference type="SAM" id="MobiDB-lite"/>
    </source>
</evidence>